<accession>A0A511R134</accession>
<protein>
    <submittedName>
        <fullName evidence="3">Universal stress protein</fullName>
    </submittedName>
</protein>
<dbReference type="Gene3D" id="3.40.50.12370">
    <property type="match status" value="1"/>
</dbReference>
<dbReference type="Proteomes" id="UP000321197">
    <property type="component" value="Unassembled WGS sequence"/>
</dbReference>
<dbReference type="OrthoDB" id="5564966at2"/>
<dbReference type="RefSeq" id="WP_119339606.1">
    <property type="nucleotide sequence ID" value="NZ_BJXL01000040.1"/>
</dbReference>
<comment type="caution">
    <text evidence="3">The sequence shown here is derived from an EMBL/GenBank/DDBJ whole genome shotgun (WGS) entry which is preliminary data.</text>
</comment>
<dbReference type="InterPro" id="IPR006016">
    <property type="entry name" value="UspA"/>
</dbReference>
<dbReference type="EMBL" id="BJXL01000040">
    <property type="protein sequence ID" value="GEM83323.1"/>
    <property type="molecule type" value="Genomic_DNA"/>
</dbReference>
<evidence type="ECO:0000259" key="2">
    <source>
        <dbReference type="Pfam" id="PF00582"/>
    </source>
</evidence>
<organism evidence="3 4">
    <name type="scientific">Meiothermus hypogaeus NBRC 106114</name>
    <dbReference type="NCBI Taxonomy" id="1227553"/>
    <lineage>
        <taxon>Bacteria</taxon>
        <taxon>Thermotogati</taxon>
        <taxon>Deinococcota</taxon>
        <taxon>Deinococci</taxon>
        <taxon>Thermales</taxon>
        <taxon>Thermaceae</taxon>
        <taxon>Meiothermus</taxon>
    </lineage>
</organism>
<dbReference type="InterPro" id="IPR006015">
    <property type="entry name" value="Universal_stress_UspA"/>
</dbReference>
<comment type="similarity">
    <text evidence="1">Belongs to the universal stress protein A family.</text>
</comment>
<evidence type="ECO:0000313" key="3">
    <source>
        <dbReference type="EMBL" id="GEM83323.1"/>
    </source>
</evidence>
<reference evidence="3 4" key="1">
    <citation type="submission" date="2019-07" db="EMBL/GenBank/DDBJ databases">
        <title>Whole genome shotgun sequence of Meiothermus hypogaeus NBRC 106114.</title>
        <authorList>
            <person name="Hosoyama A."/>
            <person name="Uohara A."/>
            <person name="Ohji S."/>
            <person name="Ichikawa N."/>
        </authorList>
    </citation>
    <scope>NUCLEOTIDE SEQUENCE [LARGE SCALE GENOMIC DNA]</scope>
    <source>
        <strain evidence="3 4">NBRC 106114</strain>
    </source>
</reference>
<dbReference type="Pfam" id="PF00582">
    <property type="entry name" value="Usp"/>
    <property type="match status" value="2"/>
</dbReference>
<dbReference type="CDD" id="cd00293">
    <property type="entry name" value="USP-like"/>
    <property type="match status" value="2"/>
</dbReference>
<evidence type="ECO:0000256" key="1">
    <source>
        <dbReference type="ARBA" id="ARBA00008791"/>
    </source>
</evidence>
<dbReference type="PRINTS" id="PR01438">
    <property type="entry name" value="UNVRSLSTRESS"/>
</dbReference>
<sequence>MKILHPTDFSQASQKALKLAQLLRDLTGGSLTILHAAEPRYASAAHFFDTQTEKIFDEAEQAWSVLMARQLEGLDARAQTVLEPRKPIPVILRHAAEHDLVVMGTHGEDSLADRLLGTTTERVIAQSSRPVAAVPQEANAQGLAHLLVGFGPTPGAERVLRLAHHIAEASGGKITVLHVGDADELERINQAIGTLPLALEGRLEAKVLSTAQPPAAALLGFAYEQQADALFVGRSRAGGFFGSVTRWILNHAQVPVFVQP</sequence>
<feature type="domain" description="UspA" evidence="2">
    <location>
        <begin position="2"/>
        <end position="135"/>
    </location>
</feature>
<dbReference type="AlphaFoldDB" id="A0A511R134"/>
<dbReference type="PANTHER" id="PTHR46268">
    <property type="entry name" value="STRESS RESPONSE PROTEIN NHAX"/>
    <property type="match status" value="1"/>
</dbReference>
<dbReference type="SUPFAM" id="SSF52402">
    <property type="entry name" value="Adenine nucleotide alpha hydrolases-like"/>
    <property type="match status" value="2"/>
</dbReference>
<feature type="domain" description="UspA" evidence="2">
    <location>
        <begin position="145"/>
        <end position="258"/>
    </location>
</feature>
<proteinExistence type="inferred from homology"/>
<name>A0A511R134_9DEIN</name>
<dbReference type="PANTHER" id="PTHR46268:SF6">
    <property type="entry name" value="UNIVERSAL STRESS PROTEIN UP12"/>
    <property type="match status" value="1"/>
</dbReference>
<evidence type="ECO:0000313" key="4">
    <source>
        <dbReference type="Proteomes" id="UP000321197"/>
    </source>
</evidence>
<gene>
    <name evidence="3" type="ORF">MHY01S_14890</name>
</gene>